<reference evidence="1 2" key="1">
    <citation type="journal article" date="2015" name="Biotechnol. Biofuels">
        <title>Enhanced degradation of softwood versus hardwood by the white-rot fungus Pycnoporus coccineus.</title>
        <authorList>
            <person name="Couturier M."/>
            <person name="Navarro D."/>
            <person name="Chevret D."/>
            <person name="Henrissat B."/>
            <person name="Piumi F."/>
            <person name="Ruiz-Duenas F.J."/>
            <person name="Martinez A.T."/>
            <person name="Grigoriev I.V."/>
            <person name="Riley R."/>
            <person name="Lipzen A."/>
            <person name="Berrin J.G."/>
            <person name="Master E.R."/>
            <person name="Rosso M.N."/>
        </authorList>
    </citation>
    <scope>NUCLEOTIDE SEQUENCE [LARGE SCALE GENOMIC DNA]</scope>
    <source>
        <strain evidence="1 2">BRFM310</strain>
    </source>
</reference>
<protein>
    <submittedName>
        <fullName evidence="1">Pheromone</fullName>
    </submittedName>
</protein>
<accession>A0A1Y2IVB2</accession>
<gene>
    <name evidence="1" type="ORF">PYCCODRAFT_1548827</name>
</gene>
<dbReference type="Proteomes" id="UP000193067">
    <property type="component" value="Unassembled WGS sequence"/>
</dbReference>
<evidence type="ECO:0000313" key="2">
    <source>
        <dbReference type="Proteomes" id="UP000193067"/>
    </source>
</evidence>
<evidence type="ECO:0000313" key="1">
    <source>
        <dbReference type="EMBL" id="OSD03892.1"/>
    </source>
</evidence>
<dbReference type="EMBL" id="KZ084099">
    <property type="protein sequence ID" value="OSD03892.1"/>
    <property type="molecule type" value="Genomic_DNA"/>
</dbReference>
<name>A0A1Y2IVB2_TRAC3</name>
<proteinExistence type="predicted"/>
<dbReference type="AlphaFoldDB" id="A0A1Y2IVB2"/>
<keyword evidence="2" id="KW-1185">Reference proteome</keyword>
<organism evidence="1 2">
    <name type="scientific">Trametes coccinea (strain BRFM310)</name>
    <name type="common">Pycnoporus coccineus</name>
    <dbReference type="NCBI Taxonomy" id="1353009"/>
    <lineage>
        <taxon>Eukaryota</taxon>
        <taxon>Fungi</taxon>
        <taxon>Dikarya</taxon>
        <taxon>Basidiomycota</taxon>
        <taxon>Agaricomycotina</taxon>
        <taxon>Agaricomycetes</taxon>
        <taxon>Polyporales</taxon>
        <taxon>Polyporaceae</taxon>
        <taxon>Trametes</taxon>
    </lineage>
</organism>
<sequence>MDAFFTIAAPVPVEEPAVGVEDVLVDNDAIGTNGTHGSCVIA</sequence>